<gene>
    <name evidence="1" type="ORF">VPK24_17485</name>
</gene>
<proteinExistence type="predicted"/>
<reference evidence="2" key="1">
    <citation type="journal article" date="2024" name="Algal Res.">
        <title>Biochemical, toxicological and genomic investigation of a high-biomass producing Limnothrix strain isolated from Italian shallow drinking water reservoir.</title>
        <authorList>
            <person name="Simonazzi M."/>
            <person name="Shishido T.K."/>
            <person name="Delbaje E."/>
            <person name="Wahlsten M."/>
            <person name="Fewer D.P."/>
            <person name="Sivonen K."/>
            <person name="Pezzolesi L."/>
            <person name="Pistocchi R."/>
        </authorList>
    </citation>
    <scope>NUCLEOTIDE SEQUENCE [LARGE SCALE GENOMIC DNA]</scope>
    <source>
        <strain evidence="2">LRLZ20PSL1</strain>
    </source>
</reference>
<protein>
    <submittedName>
        <fullName evidence="1">Sulfotransferase</fullName>
    </submittedName>
</protein>
<organism evidence="1 2">
    <name type="scientific">Limnothrix redekei LRLZ20PSL1</name>
    <dbReference type="NCBI Taxonomy" id="3112953"/>
    <lineage>
        <taxon>Bacteria</taxon>
        <taxon>Bacillati</taxon>
        <taxon>Cyanobacteriota</taxon>
        <taxon>Cyanophyceae</taxon>
        <taxon>Pseudanabaenales</taxon>
        <taxon>Pseudanabaenaceae</taxon>
        <taxon>Limnothrix</taxon>
    </lineage>
</organism>
<evidence type="ECO:0000313" key="1">
    <source>
        <dbReference type="EMBL" id="MFG3819442.1"/>
    </source>
</evidence>
<evidence type="ECO:0000313" key="2">
    <source>
        <dbReference type="Proteomes" id="UP001604335"/>
    </source>
</evidence>
<keyword evidence="2" id="KW-1185">Reference proteome</keyword>
<dbReference type="Pfam" id="PF13469">
    <property type="entry name" value="Sulfotransfer_3"/>
    <property type="match status" value="1"/>
</dbReference>
<dbReference type="Proteomes" id="UP001604335">
    <property type="component" value="Unassembled WGS sequence"/>
</dbReference>
<name>A0ABW7CE80_9CYAN</name>
<comment type="caution">
    <text evidence="1">The sequence shown here is derived from an EMBL/GenBank/DDBJ whole genome shotgun (WGS) entry which is preliminary data.</text>
</comment>
<sequence length="369" mass="42379">MIHLLIYLLMVMAHSVSENLLPSNMPLIVAGMHRSGTSLMTAVVGALGVDLGDRLLDGDIHNAKGYFEDVDFLEFQRRILQERSPANDLGWPDWGWTEREQLNLQNLNAYLPDAKALIASRSSQGLWGWKDPRTTLLLNFWADLLPNARYLLVYRFPWDVADSVLRVNHPTFVANPDYALRSWYVYNRSLLHFYEKHRDQSLLINVNAFLEHPETGLKLLQTKLNLAIQSNHAEPEVLSQIFDPKLFATLGWDYPLVRSLYTIAPRYFSLLKALDQSADLSSSMPDWVTVAPSIDEKPPTYDGVPPERAVLALHGCLIQNNFRHQQEIHQLSQQFAEKLDQMQTRLKTVEQSKGWRIHQALKRLKAKFV</sequence>
<dbReference type="Gene3D" id="3.40.50.300">
    <property type="entry name" value="P-loop containing nucleotide triphosphate hydrolases"/>
    <property type="match status" value="1"/>
</dbReference>
<dbReference type="EMBL" id="JAZAQF010000091">
    <property type="protein sequence ID" value="MFG3819442.1"/>
    <property type="molecule type" value="Genomic_DNA"/>
</dbReference>
<accession>A0ABW7CE80</accession>
<dbReference type="SUPFAM" id="SSF52540">
    <property type="entry name" value="P-loop containing nucleoside triphosphate hydrolases"/>
    <property type="match status" value="1"/>
</dbReference>
<dbReference type="InterPro" id="IPR027417">
    <property type="entry name" value="P-loop_NTPase"/>
</dbReference>